<dbReference type="AlphaFoldDB" id="A0A0A8XVS9"/>
<accession>A0A0A8XVS9</accession>
<feature type="transmembrane region" description="Helical" evidence="1">
    <location>
        <begin position="20"/>
        <end position="37"/>
    </location>
</feature>
<sequence>MFFLGQNQDIMKPIATFGKFFYQLHTLVTFFYSAYISN</sequence>
<protein>
    <submittedName>
        <fullName evidence="2">Uncharacterized protein</fullName>
    </submittedName>
</protein>
<name>A0A0A8XVS9_ARUDO</name>
<reference evidence="2" key="1">
    <citation type="submission" date="2014-09" db="EMBL/GenBank/DDBJ databases">
        <authorList>
            <person name="Magalhaes I.L.F."/>
            <person name="Oliveira U."/>
            <person name="Santos F.R."/>
            <person name="Vidigal T.H.D.A."/>
            <person name="Brescovit A.D."/>
            <person name="Santos A.J."/>
        </authorList>
    </citation>
    <scope>NUCLEOTIDE SEQUENCE</scope>
    <source>
        <tissue evidence="2">Shoot tissue taken approximately 20 cm above the soil surface</tissue>
    </source>
</reference>
<organism evidence="2">
    <name type="scientific">Arundo donax</name>
    <name type="common">Giant reed</name>
    <name type="synonym">Donax arundinaceus</name>
    <dbReference type="NCBI Taxonomy" id="35708"/>
    <lineage>
        <taxon>Eukaryota</taxon>
        <taxon>Viridiplantae</taxon>
        <taxon>Streptophyta</taxon>
        <taxon>Embryophyta</taxon>
        <taxon>Tracheophyta</taxon>
        <taxon>Spermatophyta</taxon>
        <taxon>Magnoliopsida</taxon>
        <taxon>Liliopsida</taxon>
        <taxon>Poales</taxon>
        <taxon>Poaceae</taxon>
        <taxon>PACMAD clade</taxon>
        <taxon>Arundinoideae</taxon>
        <taxon>Arundineae</taxon>
        <taxon>Arundo</taxon>
    </lineage>
</organism>
<dbReference type="EMBL" id="GBRH01281125">
    <property type="protein sequence ID" value="JAD16770.1"/>
    <property type="molecule type" value="Transcribed_RNA"/>
</dbReference>
<evidence type="ECO:0000313" key="2">
    <source>
        <dbReference type="EMBL" id="JAD16770.1"/>
    </source>
</evidence>
<keyword evidence="1" id="KW-1133">Transmembrane helix</keyword>
<proteinExistence type="predicted"/>
<keyword evidence="1" id="KW-0472">Membrane</keyword>
<evidence type="ECO:0000256" key="1">
    <source>
        <dbReference type="SAM" id="Phobius"/>
    </source>
</evidence>
<keyword evidence="1" id="KW-0812">Transmembrane</keyword>
<reference evidence="2" key="2">
    <citation type="journal article" date="2015" name="Data Brief">
        <title>Shoot transcriptome of the giant reed, Arundo donax.</title>
        <authorList>
            <person name="Barrero R.A."/>
            <person name="Guerrero F.D."/>
            <person name="Moolhuijzen P."/>
            <person name="Goolsby J.A."/>
            <person name="Tidwell J."/>
            <person name="Bellgard S.E."/>
            <person name="Bellgard M.I."/>
        </authorList>
    </citation>
    <scope>NUCLEOTIDE SEQUENCE</scope>
    <source>
        <tissue evidence="2">Shoot tissue taken approximately 20 cm above the soil surface</tissue>
    </source>
</reference>